<name>A0A9N8HXU5_9STRA</name>
<feature type="coiled-coil region" evidence="1">
    <location>
        <begin position="205"/>
        <end position="232"/>
    </location>
</feature>
<accession>A0A9N8HXU5</accession>
<dbReference type="EMBL" id="CAICTM010002621">
    <property type="protein sequence ID" value="CAB9529781.1"/>
    <property type="molecule type" value="Genomic_DNA"/>
</dbReference>
<evidence type="ECO:0000313" key="3">
    <source>
        <dbReference type="Proteomes" id="UP001153069"/>
    </source>
</evidence>
<gene>
    <name evidence="2" type="ORF">SEMRO_2623_G332900.1</name>
</gene>
<keyword evidence="1" id="KW-0175">Coiled coil</keyword>
<reference evidence="2" key="1">
    <citation type="submission" date="2020-06" db="EMBL/GenBank/DDBJ databases">
        <authorList>
            <consortium name="Plant Systems Biology data submission"/>
        </authorList>
    </citation>
    <scope>NUCLEOTIDE SEQUENCE</scope>
    <source>
        <strain evidence="2">D6</strain>
    </source>
</reference>
<dbReference type="OrthoDB" id="56570at2759"/>
<evidence type="ECO:0000313" key="2">
    <source>
        <dbReference type="EMBL" id="CAB9529781.1"/>
    </source>
</evidence>
<proteinExistence type="predicted"/>
<keyword evidence="3" id="KW-1185">Reference proteome</keyword>
<organism evidence="2 3">
    <name type="scientific">Seminavis robusta</name>
    <dbReference type="NCBI Taxonomy" id="568900"/>
    <lineage>
        <taxon>Eukaryota</taxon>
        <taxon>Sar</taxon>
        <taxon>Stramenopiles</taxon>
        <taxon>Ochrophyta</taxon>
        <taxon>Bacillariophyta</taxon>
        <taxon>Bacillariophyceae</taxon>
        <taxon>Bacillariophycidae</taxon>
        <taxon>Naviculales</taxon>
        <taxon>Naviculaceae</taxon>
        <taxon>Seminavis</taxon>
    </lineage>
</organism>
<dbReference type="Proteomes" id="UP001153069">
    <property type="component" value="Unassembled WGS sequence"/>
</dbReference>
<comment type="caution">
    <text evidence="2">The sequence shown here is derived from an EMBL/GenBank/DDBJ whole genome shotgun (WGS) entry which is preliminary data.</text>
</comment>
<dbReference type="AlphaFoldDB" id="A0A9N8HXU5"/>
<sequence>MVATFITINDNKKRKEYKSAHGGNPVKDFWHSVSEMVNDPSNNTVIGVVLFSNEDEDARLHKFNQDGEFNLNEFNHPQMWESCQQLASDAMKARENCLGEMRKSGQGSADMWNYCTTTKFCKLRKSCTVPAKAVYYCEVLCKAFPDIDGKFAAFMTSTQQSDSEVALTGSAGAAGDSTGTVGRKNKQLDSLCTAIVLATTNMSDNNAVKREVSEEKARLDAEKAKLESEDRAWNQYTSISDQFLSMLQDRNKISLARNMAVRI</sequence>
<protein>
    <submittedName>
        <fullName evidence="2">Uncharacterized protein</fullName>
    </submittedName>
</protein>
<evidence type="ECO:0000256" key="1">
    <source>
        <dbReference type="SAM" id="Coils"/>
    </source>
</evidence>